<dbReference type="InterPro" id="IPR013766">
    <property type="entry name" value="Thioredoxin_domain"/>
</dbReference>
<reference evidence="2 3" key="1">
    <citation type="journal article" date="2014" name="PLoS Genet.">
        <title>Phylogenetically driven sequencing of extremely halophilic archaea reveals strategies for static and dynamic osmo-response.</title>
        <authorList>
            <person name="Becker E.A."/>
            <person name="Seitzer P.M."/>
            <person name="Tritt A."/>
            <person name="Larsen D."/>
            <person name="Krusor M."/>
            <person name="Yao A.I."/>
            <person name="Wu D."/>
            <person name="Madern D."/>
            <person name="Eisen J.A."/>
            <person name="Darling A.E."/>
            <person name="Facciotti M.T."/>
        </authorList>
    </citation>
    <scope>NUCLEOTIDE SEQUENCE [LARGE SCALE GENOMIC DNA]</scope>
    <source>
        <strain evidence="2 3">JCM 14848</strain>
    </source>
</reference>
<evidence type="ECO:0000313" key="3">
    <source>
        <dbReference type="Proteomes" id="UP000011513"/>
    </source>
</evidence>
<comment type="caution">
    <text evidence="2">The sequence shown here is derived from an EMBL/GenBank/DDBJ whole genome shotgun (WGS) entry which is preliminary data.</text>
</comment>
<organism evidence="2 3">
    <name type="scientific">Halogeometricum pallidum JCM 14848</name>
    <dbReference type="NCBI Taxonomy" id="1227487"/>
    <lineage>
        <taxon>Archaea</taxon>
        <taxon>Methanobacteriati</taxon>
        <taxon>Methanobacteriota</taxon>
        <taxon>Stenosarchaea group</taxon>
        <taxon>Halobacteria</taxon>
        <taxon>Halobacteriales</taxon>
        <taxon>Haloferacaceae</taxon>
        <taxon>Halogeometricum</taxon>
    </lineage>
</organism>
<dbReference type="AlphaFoldDB" id="M0CW44"/>
<feature type="domain" description="Thioredoxin" evidence="1">
    <location>
        <begin position="117"/>
        <end position="232"/>
    </location>
</feature>
<dbReference type="CDD" id="cd02947">
    <property type="entry name" value="TRX_family"/>
    <property type="match status" value="1"/>
</dbReference>
<dbReference type="SUPFAM" id="SSF52833">
    <property type="entry name" value="Thioredoxin-like"/>
    <property type="match status" value="1"/>
</dbReference>
<dbReference type="eggNOG" id="arCOG01972">
    <property type="taxonomic scope" value="Archaea"/>
</dbReference>
<dbReference type="Pfam" id="PF00085">
    <property type="entry name" value="Thioredoxin"/>
    <property type="match status" value="1"/>
</dbReference>
<dbReference type="Proteomes" id="UP000011513">
    <property type="component" value="Unassembled WGS sequence"/>
</dbReference>
<gene>
    <name evidence="2" type="ORF">C474_18490</name>
</gene>
<name>M0CW44_HALPD</name>
<dbReference type="Gene3D" id="3.40.30.10">
    <property type="entry name" value="Glutaredoxin"/>
    <property type="match status" value="1"/>
</dbReference>
<keyword evidence="3" id="KW-1185">Reference proteome</keyword>
<dbReference type="InParanoid" id="M0CW44"/>
<dbReference type="PROSITE" id="PS51352">
    <property type="entry name" value="THIOREDOXIN_2"/>
    <property type="match status" value="1"/>
</dbReference>
<sequence length="235" mass="25246">MTVSADAPANGRADPEAALDRLIELGAVTEDDDGALSTTAAFENDRRIYRDTYDYMGREGVADTVADLFGVDRSEAFDLLDAGEVTTEDVVAYLAVRSFADEPLDTAEHAMMAELLVRIGPDTPVPEAIEAVEDDAYEAFLDEHPDAVVTVWKHHCDPCEAMKREIDDILAAVPDGVAVVGVDGDEAGAFRREFDVGAAPAVLCFQDGTLEALETGRKRPTELATLFATIYGESA</sequence>
<protein>
    <submittedName>
        <fullName evidence="2">Thioredoxin</fullName>
    </submittedName>
</protein>
<dbReference type="EMBL" id="AOIV01000042">
    <property type="protein sequence ID" value="ELZ26657.1"/>
    <property type="molecule type" value="Genomic_DNA"/>
</dbReference>
<proteinExistence type="predicted"/>
<accession>M0CW44</accession>
<dbReference type="InterPro" id="IPR036249">
    <property type="entry name" value="Thioredoxin-like_sf"/>
</dbReference>
<evidence type="ECO:0000313" key="2">
    <source>
        <dbReference type="EMBL" id="ELZ26657.1"/>
    </source>
</evidence>
<evidence type="ECO:0000259" key="1">
    <source>
        <dbReference type="PROSITE" id="PS51352"/>
    </source>
</evidence>